<accession>A0A549T904</accession>
<dbReference type="GO" id="GO:0003677">
    <property type="term" value="F:DNA binding"/>
    <property type="evidence" value="ECO:0007669"/>
    <property type="project" value="InterPro"/>
</dbReference>
<feature type="domain" description="Helix-turn-helix" evidence="2">
    <location>
        <begin position="107"/>
        <end position="153"/>
    </location>
</feature>
<sequence>MLRRRRMAGRHARRERRRNGRWASRSGRAARRLRRLFLHLFRHRPLALRRRVPDVRAGSVVTVGGHRVGDAKEESEMSNQGMAVEGDRPAIGPEASRAFVQITPAVLNPREAAKYIGVGRTKFFELLKDGAIPMKKSGKHTLVKVSDLDAWIDGLPSARTLS</sequence>
<name>A0A549T904_METSR</name>
<feature type="region of interest" description="Disordered" evidence="1">
    <location>
        <begin position="1"/>
        <end position="25"/>
    </location>
</feature>
<proteinExistence type="predicted"/>
<dbReference type="NCBIfam" id="TIGR01764">
    <property type="entry name" value="excise"/>
    <property type="match status" value="1"/>
</dbReference>
<evidence type="ECO:0000313" key="3">
    <source>
        <dbReference type="EMBL" id="TRL38347.1"/>
    </source>
</evidence>
<dbReference type="Proteomes" id="UP000316781">
    <property type="component" value="Unassembled WGS sequence"/>
</dbReference>
<dbReference type="EMBL" id="VJMF01000002">
    <property type="protein sequence ID" value="TRL38347.1"/>
    <property type="molecule type" value="Genomic_DNA"/>
</dbReference>
<dbReference type="InterPro" id="IPR041657">
    <property type="entry name" value="HTH_17"/>
</dbReference>
<dbReference type="InterPro" id="IPR010093">
    <property type="entry name" value="SinI_DNA-bd"/>
</dbReference>
<reference evidence="3 4" key="1">
    <citation type="submission" date="2019-07" db="EMBL/GenBank/DDBJ databases">
        <title>Ln-dependent methylotrophs.</title>
        <authorList>
            <person name="Tani A."/>
        </authorList>
    </citation>
    <scope>NUCLEOTIDE SEQUENCE [LARGE SCALE GENOMIC DNA]</scope>
    <source>
        <strain evidence="3 4">SM89A</strain>
    </source>
</reference>
<gene>
    <name evidence="3" type="ORF">FM996_00520</name>
</gene>
<evidence type="ECO:0000256" key="1">
    <source>
        <dbReference type="SAM" id="MobiDB-lite"/>
    </source>
</evidence>
<feature type="compositionally biased region" description="Basic residues" evidence="1">
    <location>
        <begin position="1"/>
        <end position="20"/>
    </location>
</feature>
<evidence type="ECO:0000259" key="2">
    <source>
        <dbReference type="Pfam" id="PF12728"/>
    </source>
</evidence>
<comment type="caution">
    <text evidence="3">The sequence shown here is derived from an EMBL/GenBank/DDBJ whole genome shotgun (WGS) entry which is preliminary data.</text>
</comment>
<dbReference type="AlphaFoldDB" id="A0A549T904"/>
<dbReference type="Pfam" id="PF12728">
    <property type="entry name" value="HTH_17"/>
    <property type="match status" value="1"/>
</dbReference>
<protein>
    <submittedName>
        <fullName evidence="3">Helix-turn-helix domain-containing protein</fullName>
    </submittedName>
</protein>
<evidence type="ECO:0000313" key="4">
    <source>
        <dbReference type="Proteomes" id="UP000316781"/>
    </source>
</evidence>
<organism evidence="3 4">
    <name type="scientific">Methylosinus sporium</name>
    <dbReference type="NCBI Taxonomy" id="428"/>
    <lineage>
        <taxon>Bacteria</taxon>
        <taxon>Pseudomonadati</taxon>
        <taxon>Pseudomonadota</taxon>
        <taxon>Alphaproteobacteria</taxon>
        <taxon>Hyphomicrobiales</taxon>
        <taxon>Methylocystaceae</taxon>
        <taxon>Methylosinus</taxon>
    </lineage>
</organism>